<dbReference type="CDD" id="cd03109">
    <property type="entry name" value="DTBS"/>
    <property type="match status" value="1"/>
</dbReference>
<dbReference type="InterPro" id="IPR027417">
    <property type="entry name" value="P-loop_NTPase"/>
</dbReference>
<keyword evidence="1" id="KW-0032">Aminotransferase</keyword>
<protein>
    <submittedName>
        <fullName evidence="3">Uncharacterized protein</fullName>
    </submittedName>
</protein>
<evidence type="ECO:0000256" key="1">
    <source>
        <dbReference type="ARBA" id="ARBA00022576"/>
    </source>
</evidence>
<keyword evidence="2" id="KW-0808">Transferase</keyword>
<dbReference type="SUPFAM" id="SSF53383">
    <property type="entry name" value="PLP-dependent transferases"/>
    <property type="match status" value="1"/>
</dbReference>
<dbReference type="GO" id="GO:0004141">
    <property type="term" value="F:dethiobiotin synthase activity"/>
    <property type="evidence" value="ECO:0007669"/>
    <property type="project" value="TreeGrafter"/>
</dbReference>
<evidence type="ECO:0000313" key="4">
    <source>
        <dbReference type="Proteomes" id="UP001385951"/>
    </source>
</evidence>
<name>A0AAW0GCM6_9APHY</name>
<dbReference type="GO" id="GO:0009102">
    <property type="term" value="P:biotin biosynthetic process"/>
    <property type="evidence" value="ECO:0007669"/>
    <property type="project" value="TreeGrafter"/>
</dbReference>
<dbReference type="SUPFAM" id="SSF52540">
    <property type="entry name" value="P-loop containing nucleoside triphosphate hydrolases"/>
    <property type="match status" value="1"/>
</dbReference>
<reference evidence="3 4" key="1">
    <citation type="submission" date="2022-09" db="EMBL/GenBank/DDBJ databases">
        <authorList>
            <person name="Palmer J.M."/>
        </authorList>
    </citation>
    <scope>NUCLEOTIDE SEQUENCE [LARGE SCALE GENOMIC DNA]</scope>
    <source>
        <strain evidence="3 4">DSM 7382</strain>
    </source>
</reference>
<dbReference type="PANTHER" id="PTHR42684:SF3">
    <property type="entry name" value="ADENOSYLMETHIONINE-8-AMINO-7-OXONONANOATE AMINOTRANSFERASE"/>
    <property type="match status" value="1"/>
</dbReference>
<dbReference type="GO" id="GO:0004015">
    <property type="term" value="F:adenosylmethionine-8-amino-7-oxononanoate transaminase activity"/>
    <property type="evidence" value="ECO:0007669"/>
    <property type="project" value="TreeGrafter"/>
</dbReference>
<dbReference type="Gene3D" id="3.90.1150.10">
    <property type="entry name" value="Aspartate Aminotransferase, domain 1"/>
    <property type="match status" value="1"/>
</dbReference>
<dbReference type="Proteomes" id="UP001385951">
    <property type="component" value="Unassembled WGS sequence"/>
</dbReference>
<dbReference type="FunFam" id="3.90.1150.10:FF:000080">
    <property type="entry name" value="Bifunctional dethiobiotin synthetase/adenosylmethionine-8-amino-7-oxononanoate aminotransferase"/>
    <property type="match status" value="1"/>
</dbReference>
<accession>A0AAW0GCM6</accession>
<sequence>MYVETAGGVHSPTLSGTTQLDSYRPLFLPTILIGDSRLGGISATISSYESLALRGHIVDSILLFRDEYYRNWEYLDPYFAGKGVKVHTIDPPPPKVADYHENLTTTEKYYQDIVPSGGQGAIFDAIKHLDSCHKSRLEELESMPRRTLESVWWPFVQHAHYVEDKDVAVIDSALGDAFTVYNGNQPQSASPSLLEPQFDGSASWWTQAVGHAQPSLTLAAARASGRYGHTMFPKLFIYLLSNWPKLSSKTDLERDGLQELSSRMMDLPEWKLLSRWHFVRSALENRVVCRRARRGLTEGILVFLV</sequence>
<proteinExistence type="predicted"/>
<dbReference type="EMBL" id="JASBNA010000006">
    <property type="protein sequence ID" value="KAK7691116.1"/>
    <property type="molecule type" value="Genomic_DNA"/>
</dbReference>
<dbReference type="GO" id="GO:0005739">
    <property type="term" value="C:mitochondrion"/>
    <property type="evidence" value="ECO:0007669"/>
    <property type="project" value="TreeGrafter"/>
</dbReference>
<comment type="caution">
    <text evidence="3">The sequence shown here is derived from an EMBL/GenBank/DDBJ whole genome shotgun (WGS) entry which is preliminary data.</text>
</comment>
<organism evidence="3 4">
    <name type="scientific">Cerrena zonata</name>
    <dbReference type="NCBI Taxonomy" id="2478898"/>
    <lineage>
        <taxon>Eukaryota</taxon>
        <taxon>Fungi</taxon>
        <taxon>Dikarya</taxon>
        <taxon>Basidiomycota</taxon>
        <taxon>Agaricomycotina</taxon>
        <taxon>Agaricomycetes</taxon>
        <taxon>Polyporales</taxon>
        <taxon>Cerrenaceae</taxon>
        <taxon>Cerrena</taxon>
    </lineage>
</organism>
<dbReference type="AlphaFoldDB" id="A0AAW0GCM6"/>
<evidence type="ECO:0000313" key="3">
    <source>
        <dbReference type="EMBL" id="KAK7691116.1"/>
    </source>
</evidence>
<dbReference type="Gene3D" id="3.40.50.300">
    <property type="entry name" value="P-loop containing nucleotide triphosphate hydrolases"/>
    <property type="match status" value="1"/>
</dbReference>
<evidence type="ECO:0000256" key="2">
    <source>
        <dbReference type="ARBA" id="ARBA00022679"/>
    </source>
</evidence>
<dbReference type="InterPro" id="IPR015422">
    <property type="entry name" value="PyrdxlP-dep_Trfase_small"/>
</dbReference>
<dbReference type="InterPro" id="IPR015424">
    <property type="entry name" value="PyrdxlP-dep_Trfase"/>
</dbReference>
<gene>
    <name evidence="3" type="ORF">QCA50_006219</name>
</gene>
<keyword evidence="4" id="KW-1185">Reference proteome</keyword>
<dbReference type="PANTHER" id="PTHR42684">
    <property type="entry name" value="ADENOSYLMETHIONINE-8-AMINO-7-OXONONANOATE AMINOTRANSFERASE"/>
    <property type="match status" value="1"/>
</dbReference>